<dbReference type="SUPFAM" id="SSF46565">
    <property type="entry name" value="Chaperone J-domain"/>
    <property type="match status" value="1"/>
</dbReference>
<gene>
    <name evidence="3" type="ORF">CFOL_v3_17737</name>
</gene>
<feature type="compositionally biased region" description="Polar residues" evidence="1">
    <location>
        <begin position="183"/>
        <end position="199"/>
    </location>
</feature>
<dbReference type="SMART" id="SM00271">
    <property type="entry name" value="DnaJ"/>
    <property type="match status" value="1"/>
</dbReference>
<accession>A0A1Q3C1W9</accession>
<proteinExistence type="predicted"/>
<dbReference type="Pfam" id="PF00226">
    <property type="entry name" value="DnaJ"/>
    <property type="match status" value="1"/>
</dbReference>
<dbReference type="Gene3D" id="1.10.287.110">
    <property type="entry name" value="DnaJ domain"/>
    <property type="match status" value="1"/>
</dbReference>
<dbReference type="Pfam" id="PF23551">
    <property type="entry name" value="Zn_ribbon_20"/>
    <property type="match status" value="1"/>
</dbReference>
<dbReference type="AlphaFoldDB" id="A0A1Q3C1W9"/>
<dbReference type="InterPro" id="IPR001623">
    <property type="entry name" value="DnaJ_domain"/>
</dbReference>
<dbReference type="Proteomes" id="UP000187406">
    <property type="component" value="Unassembled WGS sequence"/>
</dbReference>
<dbReference type="InterPro" id="IPR024593">
    <property type="entry name" value="DUF3444"/>
</dbReference>
<reference evidence="4" key="1">
    <citation type="submission" date="2016-04" db="EMBL/GenBank/DDBJ databases">
        <title>Cephalotus genome sequencing.</title>
        <authorList>
            <person name="Fukushima K."/>
            <person name="Hasebe M."/>
            <person name="Fang X."/>
        </authorList>
    </citation>
    <scope>NUCLEOTIDE SEQUENCE [LARGE SCALE GENOMIC DNA]</scope>
    <source>
        <strain evidence="4">cv. St1</strain>
    </source>
</reference>
<dbReference type="InterPro" id="IPR036869">
    <property type="entry name" value="J_dom_sf"/>
</dbReference>
<sequence length="889" mass="98225">MPMECNIDDAIRAKEIAEKRLLVKDFAGAEKFALKAQNLYSGLDGLPQLLAALEVCSCAEKKIDGMVDYYRVLGVEPSADNETIRRHYRKLALALHPDKNKSVAAEGAFQIVSEAWSSLSDKAKRLAYDQQRNMTLYANVLYGRSSSSMPNGMNSFHNFTNHNNAFGRDHNGATHPKPASPPYHSSNINPNQKSGTHPSSALPPRHPSKLNTFWTTCNACRGQFEYLIMYLGRNLLCPNCRRPFVAVETLPPPINGNSSSPSLGSVMLHKSNQHRHTTTGNLYTQGRKQASASDVGSVQFSCVDSSMTTSQSARAPATGMGSASASIVGSSKGTFLSAPSSATYEKLAGFSGVDSSKTTLRLAPTSATNVGSAGYFGRGSSKMKISAPASAATQAAGFVLSACQKLKRQHKEAPLASDLVTGSTNDGSSSISKGNRAKKRRQIDEQIVKNKERDMANLMAPGNGGIGSRKGSFGIGKMKVARNSRPNSTRELSQPETRNLCMEKAKKEIRKKLNEWVMPAIFENSDKAKTSDKETREKAEGKQNADAKGLKVVADKFTEFVYSKTGIQAKISSPADSDIGPDTENTVPITMSVPDPDFHDFDKDRIEKSFCENQVWAAYDDDDGMPRYYAMIHGVISVKPFKMQISWLNSKSNDELGPINWISSGFYKTSGDFRIGKHEVSKSLNSFSHKVKWTKGARGAVRIYPMKGDVWALYMNWSPDWNALTPNEVIHKYDMVEVLEGYNEEKGVTVAPLVKVLGFKTVFHKHPALSKARIIPRQEMFRFSHQVPSYPLTGQEGHNAPKDCLELDPASTPLELLHVLTEEMEESAEKSREEDPVEGVPKLKEQELLEDGETKRDFVKDAEEKIIAKGMMNDERTKEKEFLVYRRRR</sequence>
<comment type="caution">
    <text evidence="3">The sequence shown here is derived from an EMBL/GenBank/DDBJ whole genome shotgun (WGS) entry which is preliminary data.</text>
</comment>
<dbReference type="InterPro" id="IPR056988">
    <property type="entry name" value="Zn_ribbon_pln"/>
</dbReference>
<protein>
    <submittedName>
        <fullName evidence="3">DnaJ domain-containing protein/DUF3444 domain-containing protein</fullName>
    </submittedName>
</protein>
<feature type="compositionally biased region" description="Polar residues" evidence="1">
    <location>
        <begin position="420"/>
        <end position="433"/>
    </location>
</feature>
<dbReference type="PANTHER" id="PTHR44137">
    <property type="entry name" value="BNAC03G44070D PROTEIN"/>
    <property type="match status" value="1"/>
</dbReference>
<feature type="region of interest" description="Disordered" evidence="1">
    <location>
        <begin position="418"/>
        <end position="473"/>
    </location>
</feature>
<dbReference type="PANTHER" id="PTHR44137:SF51">
    <property type="entry name" value="MOLECULAR CHAPERONE HSP40_DNAJ FAMILY PROTEIN"/>
    <property type="match status" value="1"/>
</dbReference>
<dbReference type="PROSITE" id="PS00636">
    <property type="entry name" value="DNAJ_1"/>
    <property type="match status" value="1"/>
</dbReference>
<feature type="region of interest" description="Disordered" evidence="1">
    <location>
        <begin position="160"/>
        <end position="204"/>
    </location>
</feature>
<feature type="compositionally biased region" description="Basic and acidic residues" evidence="1">
    <location>
        <begin position="442"/>
        <end position="455"/>
    </location>
</feature>
<dbReference type="OrthoDB" id="66964at2759"/>
<keyword evidence="4" id="KW-1185">Reference proteome</keyword>
<evidence type="ECO:0000313" key="3">
    <source>
        <dbReference type="EMBL" id="GAV74257.1"/>
    </source>
</evidence>
<dbReference type="Pfam" id="PF11926">
    <property type="entry name" value="DUF3444"/>
    <property type="match status" value="1"/>
</dbReference>
<evidence type="ECO:0000259" key="2">
    <source>
        <dbReference type="PROSITE" id="PS50076"/>
    </source>
</evidence>
<name>A0A1Q3C1W9_CEPFO</name>
<dbReference type="PROSITE" id="PS50076">
    <property type="entry name" value="DNAJ_2"/>
    <property type="match status" value="1"/>
</dbReference>
<dbReference type="STRING" id="3775.A0A1Q3C1W9"/>
<dbReference type="InterPro" id="IPR018253">
    <property type="entry name" value="DnaJ_domain_CS"/>
</dbReference>
<evidence type="ECO:0000256" key="1">
    <source>
        <dbReference type="SAM" id="MobiDB-lite"/>
    </source>
</evidence>
<feature type="compositionally biased region" description="Basic and acidic residues" evidence="1">
    <location>
        <begin position="841"/>
        <end position="855"/>
    </location>
</feature>
<dbReference type="CDD" id="cd06257">
    <property type="entry name" value="DnaJ"/>
    <property type="match status" value="1"/>
</dbReference>
<dbReference type="InParanoid" id="A0A1Q3C1W9"/>
<feature type="region of interest" description="Disordered" evidence="1">
    <location>
        <begin position="823"/>
        <end position="855"/>
    </location>
</feature>
<dbReference type="EMBL" id="BDDD01001211">
    <property type="protein sequence ID" value="GAV74257.1"/>
    <property type="molecule type" value="Genomic_DNA"/>
</dbReference>
<dbReference type="PRINTS" id="PR00625">
    <property type="entry name" value="JDOMAIN"/>
</dbReference>
<feature type="region of interest" description="Disordered" evidence="1">
    <location>
        <begin position="527"/>
        <end position="546"/>
    </location>
</feature>
<feature type="domain" description="J" evidence="2">
    <location>
        <begin position="68"/>
        <end position="132"/>
    </location>
</feature>
<organism evidence="3 4">
    <name type="scientific">Cephalotus follicularis</name>
    <name type="common">Albany pitcher plant</name>
    <dbReference type="NCBI Taxonomy" id="3775"/>
    <lineage>
        <taxon>Eukaryota</taxon>
        <taxon>Viridiplantae</taxon>
        <taxon>Streptophyta</taxon>
        <taxon>Embryophyta</taxon>
        <taxon>Tracheophyta</taxon>
        <taxon>Spermatophyta</taxon>
        <taxon>Magnoliopsida</taxon>
        <taxon>eudicotyledons</taxon>
        <taxon>Gunneridae</taxon>
        <taxon>Pentapetalae</taxon>
        <taxon>rosids</taxon>
        <taxon>fabids</taxon>
        <taxon>Oxalidales</taxon>
        <taxon>Cephalotaceae</taxon>
        <taxon>Cephalotus</taxon>
    </lineage>
</organism>
<evidence type="ECO:0000313" key="4">
    <source>
        <dbReference type="Proteomes" id="UP000187406"/>
    </source>
</evidence>